<protein>
    <submittedName>
        <fullName evidence="2">VPLPA-CTERM protein sorting domain-containing protein</fullName>
    </submittedName>
</protein>
<evidence type="ECO:0000313" key="2">
    <source>
        <dbReference type="EMBL" id="SFI21487.1"/>
    </source>
</evidence>
<evidence type="ECO:0000313" key="3">
    <source>
        <dbReference type="Proteomes" id="UP000199377"/>
    </source>
</evidence>
<keyword evidence="1" id="KW-0472">Membrane</keyword>
<keyword evidence="3" id="KW-1185">Reference proteome</keyword>
<dbReference type="SUPFAM" id="SSF55486">
    <property type="entry name" value="Metalloproteases ('zincins'), catalytic domain"/>
    <property type="match status" value="1"/>
</dbReference>
<keyword evidence="1" id="KW-1133">Transmembrane helix</keyword>
<dbReference type="EMBL" id="FOQH01000005">
    <property type="protein sequence ID" value="SFI21487.1"/>
    <property type="molecule type" value="Genomic_DNA"/>
</dbReference>
<accession>A0A1I3GDJ9</accession>
<dbReference type="InterPro" id="IPR024079">
    <property type="entry name" value="MetalloPept_cat_dom_sf"/>
</dbReference>
<reference evidence="2 3" key="1">
    <citation type="submission" date="2016-10" db="EMBL/GenBank/DDBJ databases">
        <authorList>
            <person name="de Groot N.N."/>
        </authorList>
    </citation>
    <scope>NUCLEOTIDE SEQUENCE [LARGE SCALE GENOMIC DNA]</scope>
    <source>
        <strain evidence="2 3">CGMCC 1.11030</strain>
    </source>
</reference>
<dbReference type="STRING" id="1114924.SAMN05216258_105104"/>
<dbReference type="AlphaFoldDB" id="A0A1I3GDJ9"/>
<dbReference type="RefSeq" id="WP_177236225.1">
    <property type="nucleotide sequence ID" value="NZ_FOQH01000005.1"/>
</dbReference>
<keyword evidence="1" id="KW-0812">Transmembrane</keyword>
<feature type="transmembrane region" description="Helical" evidence="1">
    <location>
        <begin position="296"/>
        <end position="315"/>
    </location>
</feature>
<evidence type="ECO:0000256" key="1">
    <source>
        <dbReference type="SAM" id="Phobius"/>
    </source>
</evidence>
<sequence length="321" mass="31204">MKQHSGRAGRAGGAAAGAAALLLGVGLAATPASALTIQVSQSVASLAGPESSAGGGTLLALARAAATVWEAALDDGGAGTVVNIEVGWADISGLGRTTTASSPPAGPGMIGQANARTVELATSVSGGWHLDPTPFDMSGEYAAVATTTTAGDGAGGSIEASRRHGGATGDAAGRFDAFTVLIHEIAHAIGFGDYGDSPFDAGVVEILQPGTGAVFEAPLVVEGGGHVQALRGDGLPDLNSPYFHSLLGPVQYAGRRVLPSQADVLVVAEIVGYQLGVSGTGVGAQLSAGSFGATAVPVPAAGGLLAAGLAALVAAGRRRRA</sequence>
<name>A0A1I3GDJ9_9RHOB</name>
<organism evidence="2 3">
    <name type="scientific">Albimonas pacifica</name>
    <dbReference type="NCBI Taxonomy" id="1114924"/>
    <lineage>
        <taxon>Bacteria</taxon>
        <taxon>Pseudomonadati</taxon>
        <taxon>Pseudomonadota</taxon>
        <taxon>Alphaproteobacteria</taxon>
        <taxon>Rhodobacterales</taxon>
        <taxon>Paracoccaceae</taxon>
        <taxon>Albimonas</taxon>
    </lineage>
</organism>
<dbReference type="Proteomes" id="UP000199377">
    <property type="component" value="Unassembled WGS sequence"/>
</dbReference>
<proteinExistence type="predicted"/>
<dbReference type="GO" id="GO:0008237">
    <property type="term" value="F:metallopeptidase activity"/>
    <property type="evidence" value="ECO:0007669"/>
    <property type="project" value="InterPro"/>
</dbReference>
<gene>
    <name evidence="2" type="ORF">SAMN05216258_105104</name>
</gene>
<dbReference type="Gene3D" id="3.40.390.10">
    <property type="entry name" value="Collagenase (Catalytic Domain)"/>
    <property type="match status" value="1"/>
</dbReference>